<accession>A0A848EAP0</accession>
<keyword evidence="4" id="KW-1003">Cell membrane</keyword>
<evidence type="ECO:0000256" key="6">
    <source>
        <dbReference type="ARBA" id="ARBA00022840"/>
    </source>
</evidence>
<comment type="caution">
    <text evidence="9">The sequence shown here is derived from an EMBL/GenBank/DDBJ whole genome shotgun (WGS) entry which is preliminary data.</text>
</comment>
<organism evidence="9 10">
    <name type="scientific">Neoroseomonas marina</name>
    <dbReference type="NCBI Taxonomy" id="1232220"/>
    <lineage>
        <taxon>Bacteria</taxon>
        <taxon>Pseudomonadati</taxon>
        <taxon>Pseudomonadota</taxon>
        <taxon>Alphaproteobacteria</taxon>
        <taxon>Acetobacterales</taxon>
        <taxon>Acetobacteraceae</taxon>
        <taxon>Neoroseomonas</taxon>
    </lineage>
</organism>
<dbReference type="InterPro" id="IPR003593">
    <property type="entry name" value="AAA+_ATPase"/>
</dbReference>
<evidence type="ECO:0000256" key="7">
    <source>
        <dbReference type="ARBA" id="ARBA00023136"/>
    </source>
</evidence>
<evidence type="ECO:0000313" key="10">
    <source>
        <dbReference type="Proteomes" id="UP000548582"/>
    </source>
</evidence>
<name>A0A848EAP0_9PROT</name>
<comment type="subcellular location">
    <subcellularLocation>
        <location evidence="1">Cell inner membrane</location>
        <topology evidence="1">Peripheral membrane protein</topology>
    </subcellularLocation>
</comment>
<dbReference type="Pfam" id="PF00005">
    <property type="entry name" value="ABC_tran"/>
    <property type="match status" value="1"/>
</dbReference>
<dbReference type="PANTHER" id="PTHR43297">
    <property type="entry name" value="OLIGOPEPTIDE TRANSPORT ATP-BINDING PROTEIN APPD"/>
    <property type="match status" value="1"/>
</dbReference>
<dbReference type="PROSITE" id="PS00211">
    <property type="entry name" value="ABC_TRANSPORTER_1"/>
    <property type="match status" value="1"/>
</dbReference>
<evidence type="ECO:0000259" key="8">
    <source>
        <dbReference type="PROSITE" id="PS50893"/>
    </source>
</evidence>
<dbReference type="GO" id="GO:0055085">
    <property type="term" value="P:transmembrane transport"/>
    <property type="evidence" value="ECO:0007669"/>
    <property type="project" value="UniProtKB-ARBA"/>
</dbReference>
<dbReference type="SMART" id="SM00382">
    <property type="entry name" value="AAA"/>
    <property type="match status" value="1"/>
</dbReference>
<evidence type="ECO:0000256" key="1">
    <source>
        <dbReference type="ARBA" id="ARBA00004417"/>
    </source>
</evidence>
<dbReference type="AlphaFoldDB" id="A0A848EAP0"/>
<evidence type="ECO:0000256" key="5">
    <source>
        <dbReference type="ARBA" id="ARBA00022741"/>
    </source>
</evidence>
<dbReference type="Gene3D" id="3.40.50.300">
    <property type="entry name" value="P-loop containing nucleotide triphosphate hydrolases"/>
    <property type="match status" value="1"/>
</dbReference>
<dbReference type="CDD" id="cd03257">
    <property type="entry name" value="ABC_NikE_OppD_transporters"/>
    <property type="match status" value="1"/>
</dbReference>
<evidence type="ECO:0000256" key="4">
    <source>
        <dbReference type="ARBA" id="ARBA00022475"/>
    </source>
</evidence>
<dbReference type="PANTHER" id="PTHR43297:SF2">
    <property type="entry name" value="DIPEPTIDE TRANSPORT ATP-BINDING PROTEIN DPPD"/>
    <property type="match status" value="1"/>
</dbReference>
<dbReference type="GO" id="GO:0015833">
    <property type="term" value="P:peptide transport"/>
    <property type="evidence" value="ECO:0007669"/>
    <property type="project" value="InterPro"/>
</dbReference>
<protein>
    <submittedName>
        <fullName evidence="9">ABC transporter ATP-binding protein</fullName>
    </submittedName>
</protein>
<dbReference type="InterPro" id="IPR003439">
    <property type="entry name" value="ABC_transporter-like_ATP-bd"/>
</dbReference>
<proteinExistence type="inferred from homology"/>
<dbReference type="GO" id="GO:0016887">
    <property type="term" value="F:ATP hydrolysis activity"/>
    <property type="evidence" value="ECO:0007669"/>
    <property type="project" value="InterPro"/>
</dbReference>
<keyword evidence="7" id="KW-0472">Membrane</keyword>
<dbReference type="Pfam" id="PF08352">
    <property type="entry name" value="oligo_HPY"/>
    <property type="match status" value="1"/>
</dbReference>
<reference evidence="9 10" key="1">
    <citation type="submission" date="2020-03" db="EMBL/GenBank/DDBJ databases">
        <authorList>
            <person name="Sun Q."/>
        </authorList>
    </citation>
    <scope>NUCLEOTIDE SEQUENCE [LARGE SCALE GENOMIC DNA]</scope>
    <source>
        <strain evidence="9 10">JC162</strain>
    </source>
</reference>
<keyword evidence="10" id="KW-1185">Reference proteome</keyword>
<dbReference type="InterPro" id="IPR017871">
    <property type="entry name" value="ABC_transporter-like_CS"/>
</dbReference>
<dbReference type="InterPro" id="IPR050388">
    <property type="entry name" value="ABC_Ni/Peptide_Import"/>
</dbReference>
<dbReference type="FunFam" id="3.40.50.300:FF:000016">
    <property type="entry name" value="Oligopeptide ABC transporter ATP-binding component"/>
    <property type="match status" value="1"/>
</dbReference>
<dbReference type="GO" id="GO:0005886">
    <property type="term" value="C:plasma membrane"/>
    <property type="evidence" value="ECO:0007669"/>
    <property type="project" value="UniProtKB-SubCell"/>
</dbReference>
<dbReference type="SUPFAM" id="SSF52540">
    <property type="entry name" value="P-loop containing nucleoside triphosphate hydrolases"/>
    <property type="match status" value="1"/>
</dbReference>
<sequence length="328" mass="35625">MYPLLRVEDLTIGFPAATVVHEVSFEVFPGETMALVGESGCGKSITAFALMRLLPPGARILRGEVMFDGINLVTAAPRTLRDVRGRTLSLILQEPMTSLNPVLPIGMQIAEVMRRHEGIGKAAARRRSVELLELVGVTDAQRRYDDFPHHFSGGMRQRVMIAMAVACNPKLLIADEPTTALDVTIQAQVLDLLDSLRRQLGMAVLLITHDLGVVAQWADRVTVMYAGRVVEQAPVRPFFASPRHPYARGLLDASVGHDGEAHYTTRRLNEIPGSVASAAFEHGCPFAPRCPVRIDACRLSSPPLVALVPEHRVACIVTAGTEHVPAVG</sequence>
<dbReference type="GO" id="GO:0005524">
    <property type="term" value="F:ATP binding"/>
    <property type="evidence" value="ECO:0007669"/>
    <property type="project" value="UniProtKB-KW"/>
</dbReference>
<keyword evidence="6 9" id="KW-0067">ATP-binding</keyword>
<feature type="domain" description="ABC transporter" evidence="8">
    <location>
        <begin position="5"/>
        <end position="251"/>
    </location>
</feature>
<dbReference type="EMBL" id="JABBKX010000002">
    <property type="protein sequence ID" value="NMJ41561.1"/>
    <property type="molecule type" value="Genomic_DNA"/>
</dbReference>
<dbReference type="Proteomes" id="UP000548582">
    <property type="component" value="Unassembled WGS sequence"/>
</dbReference>
<evidence type="ECO:0000256" key="3">
    <source>
        <dbReference type="ARBA" id="ARBA00022448"/>
    </source>
</evidence>
<gene>
    <name evidence="9" type="ORF">GWK16_09940</name>
</gene>
<dbReference type="PROSITE" id="PS50893">
    <property type="entry name" value="ABC_TRANSPORTER_2"/>
    <property type="match status" value="1"/>
</dbReference>
<keyword evidence="5" id="KW-0547">Nucleotide-binding</keyword>
<dbReference type="NCBIfam" id="TIGR01727">
    <property type="entry name" value="oligo_HPY"/>
    <property type="match status" value="1"/>
</dbReference>
<evidence type="ECO:0000313" key="9">
    <source>
        <dbReference type="EMBL" id="NMJ41561.1"/>
    </source>
</evidence>
<comment type="similarity">
    <text evidence="2">Belongs to the ABC transporter superfamily.</text>
</comment>
<dbReference type="InterPro" id="IPR027417">
    <property type="entry name" value="P-loop_NTPase"/>
</dbReference>
<dbReference type="InterPro" id="IPR013563">
    <property type="entry name" value="Oligopep_ABC_C"/>
</dbReference>
<evidence type="ECO:0000256" key="2">
    <source>
        <dbReference type="ARBA" id="ARBA00005417"/>
    </source>
</evidence>
<keyword evidence="3" id="KW-0813">Transport</keyword>